<evidence type="ECO:0000256" key="5">
    <source>
        <dbReference type="ARBA" id="ARBA00022692"/>
    </source>
</evidence>
<protein>
    <submittedName>
        <fullName evidence="11">Amino acid ABC transporter permease</fullName>
    </submittedName>
</protein>
<accession>A0A2I1IQ12</accession>
<feature type="transmembrane region" description="Helical" evidence="9">
    <location>
        <begin position="24"/>
        <end position="48"/>
    </location>
</feature>
<evidence type="ECO:0000256" key="2">
    <source>
        <dbReference type="ARBA" id="ARBA00010072"/>
    </source>
</evidence>
<dbReference type="Proteomes" id="UP000235122">
    <property type="component" value="Unassembled WGS sequence"/>
</dbReference>
<dbReference type="CDD" id="cd06261">
    <property type="entry name" value="TM_PBP2"/>
    <property type="match status" value="1"/>
</dbReference>
<evidence type="ECO:0000256" key="9">
    <source>
        <dbReference type="RuleBase" id="RU363032"/>
    </source>
</evidence>
<evidence type="ECO:0000256" key="7">
    <source>
        <dbReference type="ARBA" id="ARBA00022989"/>
    </source>
</evidence>
<keyword evidence="8 9" id="KW-0472">Membrane</keyword>
<dbReference type="STRING" id="33007.HMPREF3198_00851"/>
<evidence type="ECO:0000259" key="10">
    <source>
        <dbReference type="PROSITE" id="PS50928"/>
    </source>
</evidence>
<feature type="transmembrane region" description="Helical" evidence="9">
    <location>
        <begin position="141"/>
        <end position="161"/>
    </location>
</feature>
<dbReference type="Gene3D" id="1.10.3720.10">
    <property type="entry name" value="MetI-like"/>
    <property type="match status" value="1"/>
</dbReference>
<dbReference type="PANTHER" id="PTHR30614">
    <property type="entry name" value="MEMBRANE COMPONENT OF AMINO ACID ABC TRANSPORTER"/>
    <property type="match status" value="1"/>
</dbReference>
<keyword evidence="12" id="KW-1185">Reference proteome</keyword>
<dbReference type="InterPro" id="IPR010065">
    <property type="entry name" value="AA_ABC_transptr_permease_3TM"/>
</dbReference>
<dbReference type="GO" id="GO:0006865">
    <property type="term" value="P:amino acid transport"/>
    <property type="evidence" value="ECO:0007669"/>
    <property type="project" value="UniProtKB-KW"/>
</dbReference>
<dbReference type="InterPro" id="IPR000515">
    <property type="entry name" value="MetI-like"/>
</dbReference>
<dbReference type="Pfam" id="PF00528">
    <property type="entry name" value="BPD_transp_1"/>
    <property type="match status" value="1"/>
</dbReference>
<dbReference type="GO" id="GO:0043190">
    <property type="term" value="C:ATP-binding cassette (ABC) transporter complex"/>
    <property type="evidence" value="ECO:0007669"/>
    <property type="project" value="InterPro"/>
</dbReference>
<feature type="transmembrane region" description="Helical" evidence="9">
    <location>
        <begin position="68"/>
        <end position="96"/>
    </location>
</feature>
<dbReference type="GO" id="GO:0022857">
    <property type="term" value="F:transmembrane transporter activity"/>
    <property type="evidence" value="ECO:0007669"/>
    <property type="project" value="InterPro"/>
</dbReference>
<reference evidence="11 12" key="1">
    <citation type="submission" date="2017-12" db="EMBL/GenBank/DDBJ databases">
        <title>Phylogenetic diversity of female urinary microbiome.</title>
        <authorList>
            <person name="Thomas-White K."/>
            <person name="Wolfe A.J."/>
        </authorList>
    </citation>
    <scope>NUCLEOTIDE SEQUENCE [LARGE SCALE GENOMIC DNA]</scope>
    <source>
        <strain evidence="11 12">UMB0402</strain>
    </source>
</reference>
<feature type="transmembrane region" description="Helical" evidence="9">
    <location>
        <begin position="240"/>
        <end position="261"/>
    </location>
</feature>
<sequence length="269" mass="30040">MSTKTQNPTRVLFDTPGPRGRRRIWIISAISIVLIVAAAAGGLYQLWWNYQLLPEKWLPFTRPETLKFFAQGVGGTLLATAVAALFMFPIALALALGREAKNRVLSKVCGAWVEVFRSLPLLLVIYAFMLALPRYGIRFSTFWLLVIPMIISCSATTAEVFRAGIRAVPTGQREAALSLGLLPRQVSALVVIPQALRLVAPNLLTQLVSLLKDSTLGYVVSYFDLMHQGQLFSAQANSYIQTYFLIALIYIAINIVLTRVADRWRERRK</sequence>
<keyword evidence="7 9" id="KW-1133">Transmembrane helix</keyword>
<evidence type="ECO:0000256" key="8">
    <source>
        <dbReference type="ARBA" id="ARBA00023136"/>
    </source>
</evidence>
<feature type="transmembrane region" description="Helical" evidence="9">
    <location>
        <begin position="181"/>
        <end position="200"/>
    </location>
</feature>
<dbReference type="EMBL" id="PKKO01000001">
    <property type="protein sequence ID" value="PKY73215.1"/>
    <property type="molecule type" value="Genomic_DNA"/>
</dbReference>
<comment type="subcellular location">
    <subcellularLocation>
        <location evidence="1 9">Cell membrane</location>
        <topology evidence="1 9">Multi-pass membrane protein</topology>
    </subcellularLocation>
</comment>
<keyword evidence="4" id="KW-1003">Cell membrane</keyword>
<evidence type="ECO:0000256" key="4">
    <source>
        <dbReference type="ARBA" id="ARBA00022475"/>
    </source>
</evidence>
<keyword evidence="6" id="KW-0029">Amino-acid transport</keyword>
<dbReference type="PANTHER" id="PTHR30614:SF20">
    <property type="entry name" value="GLUTAMINE TRANSPORT SYSTEM PERMEASE PROTEIN GLNP"/>
    <property type="match status" value="1"/>
</dbReference>
<gene>
    <name evidence="11" type="ORF">CYJ19_01095</name>
</gene>
<feature type="transmembrane region" description="Helical" evidence="9">
    <location>
        <begin position="108"/>
        <end position="129"/>
    </location>
</feature>
<comment type="caution">
    <text evidence="11">The sequence shown here is derived from an EMBL/GenBank/DDBJ whole genome shotgun (WGS) entry which is preliminary data.</text>
</comment>
<dbReference type="AlphaFoldDB" id="A0A2I1IQ12"/>
<dbReference type="NCBIfam" id="TIGR01726">
    <property type="entry name" value="HEQRo_perm_3TM"/>
    <property type="match status" value="1"/>
</dbReference>
<dbReference type="GeneID" id="35866160"/>
<keyword evidence="5 9" id="KW-0812">Transmembrane</keyword>
<dbReference type="SUPFAM" id="SSF161098">
    <property type="entry name" value="MetI-like"/>
    <property type="match status" value="1"/>
</dbReference>
<dbReference type="RefSeq" id="WP_024330754.1">
    <property type="nucleotide sequence ID" value="NZ_JASOXK010000001.1"/>
</dbReference>
<dbReference type="InterPro" id="IPR043429">
    <property type="entry name" value="ArtM/GltK/GlnP/TcyL/YhdX-like"/>
</dbReference>
<keyword evidence="3 9" id="KW-0813">Transport</keyword>
<comment type="similarity">
    <text evidence="2">Belongs to the binding-protein-dependent transport system permease family. HisMQ subfamily.</text>
</comment>
<evidence type="ECO:0000313" key="12">
    <source>
        <dbReference type="Proteomes" id="UP000235122"/>
    </source>
</evidence>
<organism evidence="11 12">
    <name type="scientific">Winkia neuii</name>
    <dbReference type="NCBI Taxonomy" id="33007"/>
    <lineage>
        <taxon>Bacteria</taxon>
        <taxon>Bacillati</taxon>
        <taxon>Actinomycetota</taxon>
        <taxon>Actinomycetes</taxon>
        <taxon>Actinomycetales</taxon>
        <taxon>Actinomycetaceae</taxon>
        <taxon>Winkia</taxon>
    </lineage>
</organism>
<name>A0A2I1IQ12_9ACTO</name>
<evidence type="ECO:0000256" key="6">
    <source>
        <dbReference type="ARBA" id="ARBA00022970"/>
    </source>
</evidence>
<evidence type="ECO:0000313" key="11">
    <source>
        <dbReference type="EMBL" id="PKY73215.1"/>
    </source>
</evidence>
<evidence type="ECO:0000256" key="3">
    <source>
        <dbReference type="ARBA" id="ARBA00022448"/>
    </source>
</evidence>
<proteinExistence type="inferred from homology"/>
<feature type="domain" description="ABC transmembrane type-1" evidence="10">
    <location>
        <begin position="73"/>
        <end position="261"/>
    </location>
</feature>
<evidence type="ECO:0000256" key="1">
    <source>
        <dbReference type="ARBA" id="ARBA00004651"/>
    </source>
</evidence>
<dbReference type="InterPro" id="IPR035906">
    <property type="entry name" value="MetI-like_sf"/>
</dbReference>
<dbReference type="PROSITE" id="PS50928">
    <property type="entry name" value="ABC_TM1"/>
    <property type="match status" value="1"/>
</dbReference>